<gene>
    <name evidence="2" type="ORF">ASPACDRAFT_45861</name>
</gene>
<dbReference type="GeneID" id="30975507"/>
<proteinExistence type="predicted"/>
<evidence type="ECO:0000256" key="1">
    <source>
        <dbReference type="SAM" id="MobiDB-lite"/>
    </source>
</evidence>
<feature type="region of interest" description="Disordered" evidence="1">
    <location>
        <begin position="297"/>
        <end position="330"/>
    </location>
</feature>
<dbReference type="OrthoDB" id="9932926at2759"/>
<feature type="compositionally biased region" description="Low complexity" evidence="1">
    <location>
        <begin position="111"/>
        <end position="126"/>
    </location>
</feature>
<feature type="region of interest" description="Disordered" evidence="1">
    <location>
        <begin position="107"/>
        <end position="233"/>
    </location>
</feature>
<dbReference type="STRING" id="690307.A0A1L9WNN2"/>
<keyword evidence="3" id="KW-1185">Reference proteome</keyword>
<dbReference type="AlphaFoldDB" id="A0A1L9WNN2"/>
<feature type="compositionally biased region" description="Polar residues" evidence="1">
    <location>
        <begin position="195"/>
        <end position="204"/>
    </location>
</feature>
<dbReference type="InterPro" id="IPR036249">
    <property type="entry name" value="Thioredoxin-like_sf"/>
</dbReference>
<feature type="compositionally biased region" description="Polar residues" evidence="1">
    <location>
        <begin position="173"/>
        <end position="184"/>
    </location>
</feature>
<dbReference type="SUPFAM" id="SSF52833">
    <property type="entry name" value="Thioredoxin-like"/>
    <property type="match status" value="1"/>
</dbReference>
<reference evidence="3" key="1">
    <citation type="journal article" date="2017" name="Genome Biol.">
        <title>Comparative genomics reveals high biological diversity and specific adaptations in the industrially and medically important fungal genus Aspergillus.</title>
        <authorList>
            <person name="de Vries R.P."/>
            <person name="Riley R."/>
            <person name="Wiebenga A."/>
            <person name="Aguilar-Osorio G."/>
            <person name="Amillis S."/>
            <person name="Uchima C.A."/>
            <person name="Anderluh G."/>
            <person name="Asadollahi M."/>
            <person name="Askin M."/>
            <person name="Barry K."/>
            <person name="Battaglia E."/>
            <person name="Bayram O."/>
            <person name="Benocci T."/>
            <person name="Braus-Stromeyer S.A."/>
            <person name="Caldana C."/>
            <person name="Canovas D."/>
            <person name="Cerqueira G.C."/>
            <person name="Chen F."/>
            <person name="Chen W."/>
            <person name="Choi C."/>
            <person name="Clum A."/>
            <person name="Dos Santos R.A."/>
            <person name="Damasio A.R."/>
            <person name="Diallinas G."/>
            <person name="Emri T."/>
            <person name="Fekete E."/>
            <person name="Flipphi M."/>
            <person name="Freyberg S."/>
            <person name="Gallo A."/>
            <person name="Gournas C."/>
            <person name="Habgood R."/>
            <person name="Hainaut M."/>
            <person name="Harispe M.L."/>
            <person name="Henrissat B."/>
            <person name="Hilden K.S."/>
            <person name="Hope R."/>
            <person name="Hossain A."/>
            <person name="Karabika E."/>
            <person name="Karaffa L."/>
            <person name="Karanyi Z."/>
            <person name="Krasevec N."/>
            <person name="Kuo A."/>
            <person name="Kusch H."/>
            <person name="LaButti K."/>
            <person name="Lagendijk E.L."/>
            <person name="Lapidus A."/>
            <person name="Levasseur A."/>
            <person name="Lindquist E."/>
            <person name="Lipzen A."/>
            <person name="Logrieco A.F."/>
            <person name="MacCabe A."/>
            <person name="Maekelae M.R."/>
            <person name="Malavazi I."/>
            <person name="Melin P."/>
            <person name="Meyer V."/>
            <person name="Mielnichuk N."/>
            <person name="Miskei M."/>
            <person name="Molnar A.P."/>
            <person name="Mule G."/>
            <person name="Ngan C.Y."/>
            <person name="Orejas M."/>
            <person name="Orosz E."/>
            <person name="Ouedraogo J.P."/>
            <person name="Overkamp K.M."/>
            <person name="Park H.-S."/>
            <person name="Perrone G."/>
            <person name="Piumi F."/>
            <person name="Punt P.J."/>
            <person name="Ram A.F."/>
            <person name="Ramon A."/>
            <person name="Rauscher S."/>
            <person name="Record E."/>
            <person name="Riano-Pachon D.M."/>
            <person name="Robert V."/>
            <person name="Roehrig J."/>
            <person name="Ruller R."/>
            <person name="Salamov A."/>
            <person name="Salih N.S."/>
            <person name="Samson R.A."/>
            <person name="Sandor E."/>
            <person name="Sanguinetti M."/>
            <person name="Schuetze T."/>
            <person name="Sepcic K."/>
            <person name="Shelest E."/>
            <person name="Sherlock G."/>
            <person name="Sophianopoulou V."/>
            <person name="Squina F.M."/>
            <person name="Sun H."/>
            <person name="Susca A."/>
            <person name="Todd R.B."/>
            <person name="Tsang A."/>
            <person name="Unkles S.E."/>
            <person name="van de Wiele N."/>
            <person name="van Rossen-Uffink D."/>
            <person name="Oliveira J.V."/>
            <person name="Vesth T.C."/>
            <person name="Visser J."/>
            <person name="Yu J.-H."/>
            <person name="Zhou M."/>
            <person name="Andersen M.R."/>
            <person name="Archer D.B."/>
            <person name="Baker S.E."/>
            <person name="Benoit I."/>
            <person name="Brakhage A.A."/>
            <person name="Braus G.H."/>
            <person name="Fischer R."/>
            <person name="Frisvad J.C."/>
            <person name="Goldman G.H."/>
            <person name="Houbraken J."/>
            <person name="Oakley B."/>
            <person name="Pocsi I."/>
            <person name="Scazzocchio C."/>
            <person name="Seiboth B."/>
            <person name="vanKuyk P.A."/>
            <person name="Wortman J."/>
            <person name="Dyer P.S."/>
            <person name="Grigoriev I.V."/>
        </authorList>
    </citation>
    <scope>NUCLEOTIDE SEQUENCE [LARGE SCALE GENOMIC DNA]</scope>
    <source>
        <strain evidence="3">ATCC 16872 / CBS 172.66 / WB 5094</strain>
    </source>
</reference>
<sequence>MFEDSDNNLYLFTSLTAGSSHIVTATATLERILKANKLPFLAIDVATNDVARKLWGRRAKGKKLPGLVKFGSVIGDLEEVEDWNEYGELRMQINNVQPMDSIFASGTVAQSESTTPTVSTPTTETPAVKQSTIKIQSPPAKETPKDESATAAMRLASEEAAAKAKGHPKNGDAKNNTKINSSNVPAAAAAEQKPTEPTATTSVDTPAGKEDTATGTEAIEIPATEETKPKRPPLVVPELAAESSANIRADAAVVEHHRGSIVSATSPEEQAKVAHDLRKSISGGHQELLNSLREDVAAGANQEETIEEEPEVGEQKEAASATAETTKDSH</sequence>
<evidence type="ECO:0000313" key="3">
    <source>
        <dbReference type="Proteomes" id="UP000184546"/>
    </source>
</evidence>
<name>A0A1L9WNN2_ASPA1</name>
<feature type="compositionally biased region" description="Low complexity" evidence="1">
    <location>
        <begin position="213"/>
        <end position="224"/>
    </location>
</feature>
<dbReference type="Gene3D" id="3.40.30.10">
    <property type="entry name" value="Glutaredoxin"/>
    <property type="match status" value="1"/>
</dbReference>
<dbReference type="EMBL" id="KV878982">
    <property type="protein sequence ID" value="OJJ97763.1"/>
    <property type="molecule type" value="Genomic_DNA"/>
</dbReference>
<accession>A0A1L9WNN2</accession>
<evidence type="ECO:0008006" key="4">
    <source>
        <dbReference type="Google" id="ProtNLM"/>
    </source>
</evidence>
<dbReference type="RefSeq" id="XP_020054103.1">
    <property type="nucleotide sequence ID" value="XM_020201693.1"/>
</dbReference>
<dbReference type="VEuPathDB" id="FungiDB:ASPACDRAFT_45861"/>
<protein>
    <recommendedName>
        <fullName evidence="4">Glutaredoxin domain-containing protein</fullName>
    </recommendedName>
</protein>
<organism evidence="2 3">
    <name type="scientific">Aspergillus aculeatus (strain ATCC 16872 / CBS 172.66 / WB 5094)</name>
    <dbReference type="NCBI Taxonomy" id="690307"/>
    <lineage>
        <taxon>Eukaryota</taxon>
        <taxon>Fungi</taxon>
        <taxon>Dikarya</taxon>
        <taxon>Ascomycota</taxon>
        <taxon>Pezizomycotina</taxon>
        <taxon>Eurotiomycetes</taxon>
        <taxon>Eurotiomycetidae</taxon>
        <taxon>Eurotiales</taxon>
        <taxon>Aspergillaceae</taxon>
        <taxon>Aspergillus</taxon>
        <taxon>Aspergillus subgen. Circumdati</taxon>
    </lineage>
</organism>
<dbReference type="Proteomes" id="UP000184546">
    <property type="component" value="Unassembled WGS sequence"/>
</dbReference>
<evidence type="ECO:0000313" key="2">
    <source>
        <dbReference type="EMBL" id="OJJ97763.1"/>
    </source>
</evidence>
<dbReference type="OMA" id="GMVQHHR"/>